<feature type="domain" description="Threonyl-tRNA synthetase editing" evidence="1">
    <location>
        <begin position="1"/>
        <end position="136"/>
    </location>
</feature>
<dbReference type="GO" id="GO:0005524">
    <property type="term" value="F:ATP binding"/>
    <property type="evidence" value="ECO:0007669"/>
    <property type="project" value="InterPro"/>
</dbReference>
<reference evidence="2 3" key="1">
    <citation type="submission" date="2017-04" db="EMBL/GenBank/DDBJ databases">
        <authorList>
            <person name="Afonso C.L."/>
            <person name="Miller P.J."/>
            <person name="Scott M.A."/>
            <person name="Spackman E."/>
            <person name="Goraichik I."/>
            <person name="Dimitrov K.M."/>
            <person name="Suarez D.L."/>
            <person name="Swayne D.E."/>
        </authorList>
    </citation>
    <scope>NUCLEOTIDE SEQUENCE [LARGE SCALE GENOMIC DNA]</scope>
    <source>
        <strain evidence="2 3">DSM 13146</strain>
    </source>
</reference>
<dbReference type="InterPro" id="IPR023509">
    <property type="entry name" value="DTD-like_sf"/>
</dbReference>
<organism evidence="2 3">
    <name type="scientific">Desulfacinum hydrothermale DSM 13146</name>
    <dbReference type="NCBI Taxonomy" id="1121390"/>
    <lineage>
        <taxon>Bacteria</taxon>
        <taxon>Pseudomonadati</taxon>
        <taxon>Thermodesulfobacteriota</taxon>
        <taxon>Syntrophobacteria</taxon>
        <taxon>Syntrophobacterales</taxon>
        <taxon>Syntrophobacteraceae</taxon>
        <taxon>Desulfacinum</taxon>
    </lineage>
</organism>
<dbReference type="Gene3D" id="3.50.80.10">
    <property type="entry name" value="D-tyrosyl-tRNA(Tyr) deacylase"/>
    <property type="match status" value="1"/>
</dbReference>
<dbReference type="GO" id="GO:0004829">
    <property type="term" value="F:threonine-tRNA ligase activity"/>
    <property type="evidence" value="ECO:0007669"/>
    <property type="project" value="InterPro"/>
</dbReference>
<dbReference type="RefSeq" id="WP_084056011.1">
    <property type="nucleotide sequence ID" value="NZ_FWXF01000002.1"/>
</dbReference>
<keyword evidence="2" id="KW-0030">Aminoacyl-tRNA synthetase</keyword>
<dbReference type="STRING" id="1121390.SAMN02746041_00537"/>
<dbReference type="Proteomes" id="UP000192783">
    <property type="component" value="Unassembled WGS sequence"/>
</dbReference>
<evidence type="ECO:0000313" key="3">
    <source>
        <dbReference type="Proteomes" id="UP000192783"/>
    </source>
</evidence>
<dbReference type="GO" id="GO:0005737">
    <property type="term" value="C:cytoplasm"/>
    <property type="evidence" value="ECO:0007669"/>
    <property type="project" value="InterPro"/>
</dbReference>
<name>A0A1W1X4B8_9BACT</name>
<dbReference type="AlphaFoldDB" id="A0A1W1X4B8"/>
<proteinExistence type="predicted"/>
<protein>
    <submittedName>
        <fullName evidence="2">Editing domain of threonyl-tRNA synthetase</fullName>
    </submittedName>
</protein>
<evidence type="ECO:0000313" key="2">
    <source>
        <dbReference type="EMBL" id="SMC18809.1"/>
    </source>
</evidence>
<dbReference type="EMBL" id="FWXF01000002">
    <property type="protein sequence ID" value="SMC18809.1"/>
    <property type="molecule type" value="Genomic_DNA"/>
</dbReference>
<dbReference type="Pfam" id="PF08915">
    <property type="entry name" value="tRNA-Thr_ED"/>
    <property type="match status" value="1"/>
</dbReference>
<keyword evidence="3" id="KW-1185">Reference proteome</keyword>
<dbReference type="InterPro" id="IPR015011">
    <property type="entry name" value="Threonyl-tRNA_syn_edit_dom_arc"/>
</dbReference>
<dbReference type="OrthoDB" id="9789820at2"/>
<gene>
    <name evidence="2" type="ORF">SAMN02746041_00537</name>
</gene>
<dbReference type="GO" id="GO:0008270">
    <property type="term" value="F:zinc ion binding"/>
    <property type="evidence" value="ECO:0007669"/>
    <property type="project" value="InterPro"/>
</dbReference>
<sequence length="136" mass="15922">MKLLLFYAPHFWYRTHQKSLDHVPDREEEAQCRDAVVVFYHAEAHDEDRQDKVVVKWVKNIKWLARKFDTQAVVLHSFNHLAATKADPQTTQQMVAQVIGRLSRTGFQVMETPFGYLNEWKIHVAGDSLAKVFKEI</sequence>
<keyword evidence="2" id="KW-0436">Ligase</keyword>
<accession>A0A1W1X4B8</accession>
<evidence type="ECO:0000259" key="1">
    <source>
        <dbReference type="Pfam" id="PF08915"/>
    </source>
</evidence>